<keyword evidence="2" id="KW-1185">Reference proteome</keyword>
<evidence type="ECO:0000313" key="1">
    <source>
        <dbReference type="EMBL" id="RXK58536.1"/>
    </source>
</evidence>
<dbReference type="AlphaFoldDB" id="A0A4Q1CF74"/>
<protein>
    <recommendedName>
        <fullName evidence="3">Lipocalin-like domain-containing protein</fullName>
    </recommendedName>
</protein>
<proteinExistence type="predicted"/>
<dbReference type="RefSeq" id="WP_129132337.1">
    <property type="nucleotide sequence ID" value="NZ_SDHW01000006.1"/>
</dbReference>
<sequence>MKKLFIAACFFSVVLSSCKKESSPEPPSMIGFWKGKWGNAANYPSYGYAALFRSNGTVRFFDGADTATASKAEGTYIVSGSTVTATYTYTGSSNPISVSAAVNSKFTFLEGSWGTGGNATNGGLWILVKQ</sequence>
<organism evidence="1 2">
    <name type="scientific">Lacibacter luteus</name>
    <dbReference type="NCBI Taxonomy" id="2508719"/>
    <lineage>
        <taxon>Bacteria</taxon>
        <taxon>Pseudomonadati</taxon>
        <taxon>Bacteroidota</taxon>
        <taxon>Chitinophagia</taxon>
        <taxon>Chitinophagales</taxon>
        <taxon>Chitinophagaceae</taxon>
        <taxon>Lacibacter</taxon>
    </lineage>
</organism>
<name>A0A4Q1CF74_9BACT</name>
<gene>
    <name evidence="1" type="ORF">ESA94_18055</name>
</gene>
<accession>A0A4Q1CF74</accession>
<comment type="caution">
    <text evidence="1">The sequence shown here is derived from an EMBL/GenBank/DDBJ whole genome shotgun (WGS) entry which is preliminary data.</text>
</comment>
<dbReference type="OrthoDB" id="677769at2"/>
<dbReference type="Proteomes" id="UP000290204">
    <property type="component" value="Unassembled WGS sequence"/>
</dbReference>
<dbReference type="EMBL" id="SDHW01000006">
    <property type="protein sequence ID" value="RXK58536.1"/>
    <property type="molecule type" value="Genomic_DNA"/>
</dbReference>
<reference evidence="1 2" key="1">
    <citation type="submission" date="2019-01" db="EMBL/GenBank/DDBJ databases">
        <title>Lacibacter sp. strain TTM-7.</title>
        <authorList>
            <person name="Chen W.-M."/>
        </authorList>
    </citation>
    <scope>NUCLEOTIDE SEQUENCE [LARGE SCALE GENOMIC DNA]</scope>
    <source>
        <strain evidence="1 2">TTM-7</strain>
    </source>
</reference>
<dbReference type="PROSITE" id="PS51257">
    <property type="entry name" value="PROKAR_LIPOPROTEIN"/>
    <property type="match status" value="1"/>
</dbReference>
<evidence type="ECO:0000313" key="2">
    <source>
        <dbReference type="Proteomes" id="UP000290204"/>
    </source>
</evidence>
<evidence type="ECO:0008006" key="3">
    <source>
        <dbReference type="Google" id="ProtNLM"/>
    </source>
</evidence>